<evidence type="ECO:0008006" key="4">
    <source>
        <dbReference type="Google" id="ProtNLM"/>
    </source>
</evidence>
<sequence>MLKQLLLSLMLLGFAGVSAASVFEVTLDPAPYSRKLAREQAVDVLLARLAGSAAEASWVRDEIRENGARYREDEQTGGGYRVRFERGELLPLLESAGLKAWTGPRPSLLVWQVNGQRALDTMTTGWRRAGSDFAVPILWPLWDLQEHLQVNKDALLQNGALTEASRRYGAELWLAVQQRGGQLDWRLFSRDGEPPLAQGQAGDPAGVLAAVNDYWVTHQGVQRAPAPVNQAPAEALQAGAHAPGEYILVVTGLRHFADTVRLQQRLAALDGVSGVQLLDSAGDEVRLKLMLSGPAGAVQGLLAGAGLSALGEHRYRLAEAPR</sequence>
<dbReference type="AlphaFoldDB" id="A0A233REC9"/>
<dbReference type="OrthoDB" id="6195299at2"/>
<dbReference type="EMBL" id="NBIM01000002">
    <property type="protein sequence ID" value="OXY81751.1"/>
    <property type="molecule type" value="Genomic_DNA"/>
</dbReference>
<dbReference type="Proteomes" id="UP000242757">
    <property type="component" value="Unassembled WGS sequence"/>
</dbReference>
<accession>A0A233REC9</accession>
<comment type="caution">
    <text evidence="2">The sequence shown here is derived from an EMBL/GenBank/DDBJ whole genome shotgun (WGS) entry which is preliminary data.</text>
</comment>
<reference evidence="2 3" key="1">
    <citation type="submission" date="2017-08" db="EMBL/GenBank/DDBJ databases">
        <title>A Genome Sequence of Oceanimonas doudoroffii ATCC 27123T.</title>
        <authorList>
            <person name="Brennan M.A."/>
            <person name="Maclea K.S."/>
            <person name="Mcclelland W.D."/>
            <person name="Trachtenberg A.M."/>
        </authorList>
    </citation>
    <scope>NUCLEOTIDE SEQUENCE [LARGE SCALE GENOMIC DNA]</scope>
    <source>
        <strain evidence="2 3">ATCC 27123</strain>
    </source>
</reference>
<dbReference type="Pfam" id="PF09839">
    <property type="entry name" value="DUF2066"/>
    <property type="match status" value="1"/>
</dbReference>
<keyword evidence="3" id="KW-1185">Reference proteome</keyword>
<evidence type="ECO:0000313" key="3">
    <source>
        <dbReference type="Proteomes" id="UP000242757"/>
    </source>
</evidence>
<feature type="chain" id="PRO_5012308314" description="DUF2066 domain-containing protein" evidence="1">
    <location>
        <begin position="20"/>
        <end position="322"/>
    </location>
</feature>
<proteinExistence type="predicted"/>
<evidence type="ECO:0000313" key="2">
    <source>
        <dbReference type="EMBL" id="OXY81751.1"/>
    </source>
</evidence>
<keyword evidence="1" id="KW-0732">Signal</keyword>
<evidence type="ECO:0000256" key="1">
    <source>
        <dbReference type="SAM" id="SignalP"/>
    </source>
</evidence>
<feature type="signal peptide" evidence="1">
    <location>
        <begin position="1"/>
        <end position="19"/>
    </location>
</feature>
<organism evidence="2 3">
    <name type="scientific">Oceanimonas doudoroffii</name>
    <dbReference type="NCBI Taxonomy" id="84158"/>
    <lineage>
        <taxon>Bacteria</taxon>
        <taxon>Pseudomonadati</taxon>
        <taxon>Pseudomonadota</taxon>
        <taxon>Gammaproteobacteria</taxon>
        <taxon>Aeromonadales</taxon>
        <taxon>Aeromonadaceae</taxon>
        <taxon>Oceanimonas</taxon>
    </lineage>
</organism>
<dbReference type="InterPro" id="IPR018642">
    <property type="entry name" value="DUF2066"/>
</dbReference>
<name>A0A233REC9_9GAMM</name>
<gene>
    <name evidence="2" type="ORF">B6S08_09855</name>
</gene>
<dbReference type="RefSeq" id="WP_094200639.1">
    <property type="nucleotide sequence ID" value="NZ_NBIM01000002.1"/>
</dbReference>
<protein>
    <recommendedName>
        <fullName evidence="4">DUF2066 domain-containing protein</fullName>
    </recommendedName>
</protein>